<evidence type="ECO:0000313" key="3">
    <source>
        <dbReference type="Proteomes" id="UP000287156"/>
    </source>
</evidence>
<keyword evidence="1" id="KW-0812">Transmembrane</keyword>
<feature type="transmembrane region" description="Helical" evidence="1">
    <location>
        <begin position="15"/>
        <end position="38"/>
    </location>
</feature>
<accession>A0A429Y8J4</accession>
<feature type="transmembrane region" description="Helical" evidence="1">
    <location>
        <begin position="50"/>
        <end position="74"/>
    </location>
</feature>
<gene>
    <name evidence="2" type="ORF">D4T97_000395</name>
</gene>
<proteinExistence type="predicted"/>
<sequence length="174" mass="18810">MLHEKCKKFSYTHRIVLVAIFSGLAAVFQSAGALLPGIGYFISPLTTAPIIFCGILSARLGFLSYLLTNLLLLFSQPSELIIFPFTTGLLGLAIGIGFLVCKKQITLNITACSVLTIGIMTVLYGFKFPLLGPVASTTPILSTIAGILLFSAVYGWIWVQASRVLLKRINRIIA</sequence>
<protein>
    <submittedName>
        <fullName evidence="2">Uncharacterized protein</fullName>
    </submittedName>
</protein>
<feature type="transmembrane region" description="Helical" evidence="1">
    <location>
        <begin position="138"/>
        <end position="159"/>
    </location>
</feature>
<reference evidence="2" key="1">
    <citation type="submission" date="2018-12" db="EMBL/GenBank/DDBJ databases">
        <authorList>
            <person name="Sun L."/>
            <person name="Chen Z."/>
        </authorList>
    </citation>
    <scope>NUCLEOTIDE SEQUENCE [LARGE SCALE GENOMIC DNA]</scope>
    <source>
        <strain evidence="2">3-2-2</strain>
    </source>
</reference>
<evidence type="ECO:0000256" key="1">
    <source>
        <dbReference type="SAM" id="Phobius"/>
    </source>
</evidence>
<feature type="transmembrane region" description="Helical" evidence="1">
    <location>
        <begin position="80"/>
        <end position="100"/>
    </location>
</feature>
<keyword evidence="1" id="KW-1133">Transmembrane helix</keyword>
<dbReference type="EMBL" id="QYTV02000001">
    <property type="protein sequence ID" value="RST77708.1"/>
    <property type="molecule type" value="Genomic_DNA"/>
</dbReference>
<feature type="transmembrane region" description="Helical" evidence="1">
    <location>
        <begin position="107"/>
        <end position="126"/>
    </location>
</feature>
<keyword evidence="1" id="KW-0472">Membrane</keyword>
<keyword evidence="3" id="KW-1185">Reference proteome</keyword>
<dbReference type="OrthoDB" id="1906856at2"/>
<dbReference type="AlphaFoldDB" id="A0A429Y8J4"/>
<name>A0A429Y8J4_9BACI</name>
<evidence type="ECO:0000313" key="2">
    <source>
        <dbReference type="EMBL" id="RST77708.1"/>
    </source>
</evidence>
<comment type="caution">
    <text evidence="2">The sequence shown here is derived from an EMBL/GenBank/DDBJ whole genome shotgun (WGS) entry which is preliminary data.</text>
</comment>
<organism evidence="2 3">
    <name type="scientific">Siminovitchia acidinfaciens</name>
    <dbReference type="NCBI Taxonomy" id="2321395"/>
    <lineage>
        <taxon>Bacteria</taxon>
        <taxon>Bacillati</taxon>
        <taxon>Bacillota</taxon>
        <taxon>Bacilli</taxon>
        <taxon>Bacillales</taxon>
        <taxon>Bacillaceae</taxon>
        <taxon>Siminovitchia</taxon>
    </lineage>
</organism>
<dbReference type="Proteomes" id="UP000287156">
    <property type="component" value="Unassembled WGS sequence"/>
</dbReference>